<evidence type="ECO:0000256" key="3">
    <source>
        <dbReference type="ARBA" id="ARBA00012756"/>
    </source>
</evidence>
<keyword evidence="4 9" id="KW-0378">Hydrolase</keyword>
<dbReference type="InterPro" id="IPR004199">
    <property type="entry name" value="B-gal_small/dom_5"/>
</dbReference>
<dbReference type="GO" id="GO:0009341">
    <property type="term" value="C:beta-galactosidase complex"/>
    <property type="evidence" value="ECO:0007669"/>
    <property type="project" value="InterPro"/>
</dbReference>
<gene>
    <name evidence="9" type="ORF">FM110_07015</name>
</gene>
<dbReference type="GO" id="GO:0005990">
    <property type="term" value="P:lactose catabolic process"/>
    <property type="evidence" value="ECO:0007669"/>
    <property type="project" value="TreeGrafter"/>
</dbReference>
<evidence type="ECO:0000313" key="9">
    <source>
        <dbReference type="EMBL" id="SLM91800.1"/>
    </source>
</evidence>
<sequence length="1097" mass="118493">MHPEYDTAVGAAAILADISSAAPGDGPRCAPRSHLRSDAARMDLTGQWELRWFPGTEALLAAGGDALAAPGAPAAQEPAEQEPAQDRSAGAWDAIDVPSHWVLAADDHRWGAPAYTNVVYPFPVDPPHVPMDSPAAVYRRRLDVPAGFVPEGGRAVLRTLGIESLGVVHLNGRRVGAIRGSRLTQELDVTDLLREGENTLAVRVHQFSAASYLEDQDQWWLPGIFREIELLARPASRIDDVWLRADYDPATGQGTLIPEVRAPEGAWPVTVRVPELGIEETLASPAELAPIEVGTVEPWSCDTPRLYEAQVASAGAVDGDGDGEGAGETVTLRLGFRRVEIVGHEWRVNGTKLRLRGVNRHEFHPAQGRVFDEQDAWEGLLLMKRHNVNAVRTSHYPPHPRLLEMTDELGLWVIDECDLETHGFELGGWRGNPADEPMWRDALLDRAERFVERDKNHPSVIAWSLGNESHTGRNTAAMAAWIHRRDPERPVHYEPDFDGRYTDIVSRMYEPLESMREMSAGIGQGRATTAGRNAVLAQRPMIQCEYAHAMGNGPGGLLEYEEAFSTLPQWHGGFIWEWRDHGLATRTADGTPFYGYGGDFGEELHDGSFVCDGLVLSDGTPSPALAELAAVIAPVRLDIVDAKDAEAKGQKGEGRALRVRNLRHSADTSDLRLVAVREADGRAVETLELDAPPIPAGDEALVNLPAALLDAGRGSGGHDDGAAREVWLTVRAELASDAAWAEAGHVVSSTQIRLAERTPVAPAAVGRDEIHDGAPSSNGLGAAAADEALAPVGPGTTGEVALGDARFDASTGLLTRIGALAVRGPRLSLWRSPTENDSLDGFGSYLDATPEETHGLGAPGPSTARTWNDRHLHLLKRRTVSVRWEAADRTAGAGHPASSLVVNERWSPASSRHSVDVTLRWSWTDQGLALEADASPSDGWDGTWGRLGLVLELEPGLEHVAWFGTGPEENYPDSRQAARVGRYERPLAQMVCPYAVPQESGHRAGLRETTLRGAAGDLTVTALPVAGELPGFSVRQHDEHEVAAAAHPHELPEPHAVHLFLDAAQHGLGSRSCGPDVLPAYQLRPRAGSWSLLLRVD</sequence>
<evidence type="ECO:0000313" key="10">
    <source>
        <dbReference type="Proteomes" id="UP000195981"/>
    </source>
</evidence>
<dbReference type="Pfam" id="PF02929">
    <property type="entry name" value="Bgal_small_N"/>
    <property type="match status" value="1"/>
</dbReference>
<evidence type="ECO:0000256" key="1">
    <source>
        <dbReference type="ARBA" id="ARBA00001412"/>
    </source>
</evidence>
<dbReference type="SUPFAM" id="SSF74650">
    <property type="entry name" value="Galactose mutarotase-like"/>
    <property type="match status" value="1"/>
</dbReference>
<keyword evidence="10" id="KW-1185">Reference proteome</keyword>
<evidence type="ECO:0000259" key="8">
    <source>
        <dbReference type="SMART" id="SM01038"/>
    </source>
</evidence>
<dbReference type="InterPro" id="IPR017853">
    <property type="entry name" value="GH"/>
</dbReference>
<dbReference type="RefSeq" id="WP_087103976.1">
    <property type="nucleotide sequence ID" value="NZ_FWFG01000064.1"/>
</dbReference>
<dbReference type="SUPFAM" id="SSF49303">
    <property type="entry name" value="beta-Galactosidase/glucuronidase domain"/>
    <property type="match status" value="2"/>
</dbReference>
<dbReference type="EMBL" id="FWFG01000064">
    <property type="protein sequence ID" value="SLM91800.1"/>
    <property type="molecule type" value="Genomic_DNA"/>
</dbReference>
<dbReference type="InterPro" id="IPR013783">
    <property type="entry name" value="Ig-like_fold"/>
</dbReference>
<feature type="region of interest" description="Disordered" evidence="7">
    <location>
        <begin position="68"/>
        <end position="89"/>
    </location>
</feature>
<comment type="similarity">
    <text evidence="2">Belongs to the glycosyl hydrolase 2 family.</text>
</comment>
<dbReference type="SUPFAM" id="SSF49785">
    <property type="entry name" value="Galactose-binding domain-like"/>
    <property type="match status" value="1"/>
</dbReference>
<evidence type="ECO:0000256" key="6">
    <source>
        <dbReference type="ARBA" id="ARBA00032230"/>
    </source>
</evidence>
<dbReference type="Pfam" id="PF02836">
    <property type="entry name" value="Glyco_hydro_2_C"/>
    <property type="match status" value="1"/>
</dbReference>
<dbReference type="PRINTS" id="PR00132">
    <property type="entry name" value="GLHYDRLASE2"/>
</dbReference>
<evidence type="ECO:0000256" key="2">
    <source>
        <dbReference type="ARBA" id="ARBA00007401"/>
    </source>
</evidence>
<evidence type="ECO:0000256" key="7">
    <source>
        <dbReference type="SAM" id="MobiDB-lite"/>
    </source>
</evidence>
<dbReference type="InterPro" id="IPR006103">
    <property type="entry name" value="Glyco_hydro_2_cat"/>
</dbReference>
<dbReference type="Pfam" id="PF02837">
    <property type="entry name" value="Glyco_hydro_2_N"/>
    <property type="match status" value="1"/>
</dbReference>
<accession>A0A1X6X0A6</accession>
<dbReference type="EC" id="3.2.1.23" evidence="3"/>
<name>A0A1X6X0A6_9MICO</name>
<dbReference type="Gene3D" id="2.70.98.10">
    <property type="match status" value="1"/>
</dbReference>
<dbReference type="InterPro" id="IPR011013">
    <property type="entry name" value="Gal_mutarotase_sf_dom"/>
</dbReference>
<keyword evidence="5 9" id="KW-0326">Glycosidase</keyword>
<dbReference type="GO" id="GO:0030246">
    <property type="term" value="F:carbohydrate binding"/>
    <property type="evidence" value="ECO:0007669"/>
    <property type="project" value="InterPro"/>
</dbReference>
<dbReference type="SMART" id="SM01038">
    <property type="entry name" value="Bgal_small_N"/>
    <property type="match status" value="1"/>
</dbReference>
<dbReference type="PANTHER" id="PTHR46323">
    <property type="entry name" value="BETA-GALACTOSIDASE"/>
    <property type="match status" value="1"/>
</dbReference>
<dbReference type="InterPro" id="IPR050347">
    <property type="entry name" value="Bact_Beta-galactosidase"/>
</dbReference>
<dbReference type="InterPro" id="IPR023230">
    <property type="entry name" value="Glyco_hydro_2_CS"/>
</dbReference>
<dbReference type="Gene3D" id="3.20.20.80">
    <property type="entry name" value="Glycosidases"/>
    <property type="match status" value="1"/>
</dbReference>
<dbReference type="Proteomes" id="UP000195981">
    <property type="component" value="Unassembled WGS sequence"/>
</dbReference>
<organism evidence="9 10">
    <name type="scientific">Brachybacterium nesterenkovii</name>
    <dbReference type="NCBI Taxonomy" id="47847"/>
    <lineage>
        <taxon>Bacteria</taxon>
        <taxon>Bacillati</taxon>
        <taxon>Actinomycetota</taxon>
        <taxon>Actinomycetes</taxon>
        <taxon>Micrococcales</taxon>
        <taxon>Dermabacteraceae</taxon>
        <taxon>Brachybacterium</taxon>
    </lineage>
</organism>
<dbReference type="InterPro" id="IPR006104">
    <property type="entry name" value="Glyco_hydro_2_N"/>
</dbReference>
<feature type="compositionally biased region" description="Low complexity" evidence="7">
    <location>
        <begin position="68"/>
        <end position="82"/>
    </location>
</feature>
<evidence type="ECO:0000256" key="5">
    <source>
        <dbReference type="ARBA" id="ARBA00023295"/>
    </source>
</evidence>
<dbReference type="Gene3D" id="2.60.120.260">
    <property type="entry name" value="Galactose-binding domain-like"/>
    <property type="match status" value="1"/>
</dbReference>
<dbReference type="InterPro" id="IPR008979">
    <property type="entry name" value="Galactose-bd-like_sf"/>
</dbReference>
<dbReference type="OrthoDB" id="9762066at2"/>
<dbReference type="InterPro" id="IPR036156">
    <property type="entry name" value="Beta-gal/glucu_dom_sf"/>
</dbReference>
<dbReference type="InterPro" id="IPR014718">
    <property type="entry name" value="GH-type_carb-bd"/>
</dbReference>
<dbReference type="Gene3D" id="2.60.40.10">
    <property type="entry name" value="Immunoglobulins"/>
    <property type="match status" value="2"/>
</dbReference>
<evidence type="ECO:0000256" key="4">
    <source>
        <dbReference type="ARBA" id="ARBA00022801"/>
    </source>
</evidence>
<dbReference type="InterPro" id="IPR032312">
    <property type="entry name" value="LacZ_4"/>
</dbReference>
<dbReference type="InterPro" id="IPR006101">
    <property type="entry name" value="Glyco_hydro_2"/>
</dbReference>
<protein>
    <recommendedName>
        <fullName evidence="3">beta-galactosidase</fullName>
        <ecNumber evidence="3">3.2.1.23</ecNumber>
    </recommendedName>
    <alternativeName>
        <fullName evidence="6">Lactase</fullName>
    </alternativeName>
</protein>
<comment type="catalytic activity">
    <reaction evidence="1">
        <text>Hydrolysis of terminal non-reducing beta-D-galactose residues in beta-D-galactosides.</text>
        <dbReference type="EC" id="3.2.1.23"/>
    </reaction>
</comment>
<dbReference type="SUPFAM" id="SSF51445">
    <property type="entry name" value="(Trans)glycosidases"/>
    <property type="match status" value="1"/>
</dbReference>
<dbReference type="GO" id="GO:0004565">
    <property type="term" value="F:beta-galactosidase activity"/>
    <property type="evidence" value="ECO:0007669"/>
    <property type="project" value="UniProtKB-EC"/>
</dbReference>
<proteinExistence type="inferred from homology"/>
<dbReference type="PANTHER" id="PTHR46323:SF2">
    <property type="entry name" value="BETA-GALACTOSIDASE"/>
    <property type="match status" value="1"/>
</dbReference>
<feature type="domain" description="Beta galactosidase small chain/" evidence="8">
    <location>
        <begin position="799"/>
        <end position="1095"/>
    </location>
</feature>
<reference evidence="9 10" key="1">
    <citation type="submission" date="2017-02" db="EMBL/GenBank/DDBJ databases">
        <authorList>
            <person name="Peterson S.W."/>
        </authorList>
    </citation>
    <scope>NUCLEOTIDE SEQUENCE [LARGE SCALE GENOMIC DNA]</scope>
    <source>
        <strain evidence="9 10">CIP104813</strain>
    </source>
</reference>
<dbReference type="AlphaFoldDB" id="A0A1X6X0A6"/>
<dbReference type="Pfam" id="PF16353">
    <property type="entry name" value="LacZ_4"/>
    <property type="match status" value="1"/>
</dbReference>
<dbReference type="PROSITE" id="PS00719">
    <property type="entry name" value="GLYCOSYL_HYDROL_F2_1"/>
    <property type="match status" value="1"/>
</dbReference>